<keyword evidence="3" id="KW-1185">Reference proteome</keyword>
<accession>A0AAE0XKN8</accession>
<sequence>MSPQSPCPVLFGTKFCTFLFHSAPIAGFQDDWKIHTASDASSRPTTRPHENRLRSGSETQNTAIFQSTVAEMMGVGIGLFAAAECLPSGISCTIAGREPPPGPAVAAAAAAAAAAPPPPPPPPGTRGPRPSRRAESARQIQVCFIHNYVQTISTLDLGFAQGPHGMGTKQRHVRPMIRQGGLGLLRSAGRYSTRSSPRFQGSDPSKCQQESTVTSPARH</sequence>
<reference evidence="2" key="1">
    <citation type="journal article" date="2023" name="Mol. Phylogenet. Evol.">
        <title>Genome-scale phylogeny and comparative genomics of the fungal order Sordariales.</title>
        <authorList>
            <person name="Hensen N."/>
            <person name="Bonometti L."/>
            <person name="Westerberg I."/>
            <person name="Brannstrom I.O."/>
            <person name="Guillou S."/>
            <person name="Cros-Aarteil S."/>
            <person name="Calhoun S."/>
            <person name="Haridas S."/>
            <person name="Kuo A."/>
            <person name="Mondo S."/>
            <person name="Pangilinan J."/>
            <person name="Riley R."/>
            <person name="LaButti K."/>
            <person name="Andreopoulos B."/>
            <person name="Lipzen A."/>
            <person name="Chen C."/>
            <person name="Yan M."/>
            <person name="Daum C."/>
            <person name="Ng V."/>
            <person name="Clum A."/>
            <person name="Steindorff A."/>
            <person name="Ohm R.A."/>
            <person name="Martin F."/>
            <person name="Silar P."/>
            <person name="Natvig D.O."/>
            <person name="Lalanne C."/>
            <person name="Gautier V."/>
            <person name="Ament-Velasquez S.L."/>
            <person name="Kruys A."/>
            <person name="Hutchinson M.I."/>
            <person name="Powell A.J."/>
            <person name="Barry K."/>
            <person name="Miller A.N."/>
            <person name="Grigoriev I.V."/>
            <person name="Debuchy R."/>
            <person name="Gladieux P."/>
            <person name="Hiltunen Thoren M."/>
            <person name="Johannesson H."/>
        </authorList>
    </citation>
    <scope>NUCLEOTIDE SEQUENCE</scope>
    <source>
        <strain evidence="2">CBS 314.62</strain>
    </source>
</reference>
<feature type="region of interest" description="Disordered" evidence="1">
    <location>
        <begin position="101"/>
        <end position="137"/>
    </location>
</feature>
<feature type="compositionally biased region" description="Low complexity" evidence="1">
    <location>
        <begin position="104"/>
        <end position="114"/>
    </location>
</feature>
<proteinExistence type="predicted"/>
<comment type="caution">
    <text evidence="2">The sequence shown here is derived from an EMBL/GenBank/DDBJ whole genome shotgun (WGS) entry which is preliminary data.</text>
</comment>
<feature type="compositionally biased region" description="Pro residues" evidence="1">
    <location>
        <begin position="115"/>
        <end position="125"/>
    </location>
</feature>
<feature type="region of interest" description="Disordered" evidence="1">
    <location>
        <begin position="38"/>
        <end position="60"/>
    </location>
</feature>
<dbReference type="Proteomes" id="UP001270362">
    <property type="component" value="Unassembled WGS sequence"/>
</dbReference>
<evidence type="ECO:0000256" key="1">
    <source>
        <dbReference type="SAM" id="MobiDB-lite"/>
    </source>
</evidence>
<evidence type="ECO:0000313" key="3">
    <source>
        <dbReference type="Proteomes" id="UP001270362"/>
    </source>
</evidence>
<feature type="region of interest" description="Disordered" evidence="1">
    <location>
        <begin position="190"/>
        <end position="219"/>
    </location>
</feature>
<dbReference type="AlphaFoldDB" id="A0AAE0XKN8"/>
<organism evidence="2 3">
    <name type="scientific">Podospora appendiculata</name>
    <dbReference type="NCBI Taxonomy" id="314037"/>
    <lineage>
        <taxon>Eukaryota</taxon>
        <taxon>Fungi</taxon>
        <taxon>Dikarya</taxon>
        <taxon>Ascomycota</taxon>
        <taxon>Pezizomycotina</taxon>
        <taxon>Sordariomycetes</taxon>
        <taxon>Sordariomycetidae</taxon>
        <taxon>Sordariales</taxon>
        <taxon>Podosporaceae</taxon>
        <taxon>Podospora</taxon>
    </lineage>
</organism>
<protein>
    <submittedName>
        <fullName evidence="2">Uncharacterized protein</fullName>
    </submittedName>
</protein>
<dbReference type="EMBL" id="JAULSO010000001">
    <property type="protein sequence ID" value="KAK3694911.1"/>
    <property type="molecule type" value="Genomic_DNA"/>
</dbReference>
<name>A0AAE0XKN8_9PEZI</name>
<evidence type="ECO:0000313" key="2">
    <source>
        <dbReference type="EMBL" id="KAK3694911.1"/>
    </source>
</evidence>
<reference evidence="2" key="2">
    <citation type="submission" date="2023-06" db="EMBL/GenBank/DDBJ databases">
        <authorList>
            <consortium name="Lawrence Berkeley National Laboratory"/>
            <person name="Haridas S."/>
            <person name="Hensen N."/>
            <person name="Bonometti L."/>
            <person name="Westerberg I."/>
            <person name="Brannstrom I.O."/>
            <person name="Guillou S."/>
            <person name="Cros-Aarteil S."/>
            <person name="Calhoun S."/>
            <person name="Kuo A."/>
            <person name="Mondo S."/>
            <person name="Pangilinan J."/>
            <person name="Riley R."/>
            <person name="Labutti K."/>
            <person name="Andreopoulos B."/>
            <person name="Lipzen A."/>
            <person name="Chen C."/>
            <person name="Yanf M."/>
            <person name="Daum C."/>
            <person name="Ng V."/>
            <person name="Clum A."/>
            <person name="Steindorff A."/>
            <person name="Ohm R."/>
            <person name="Martin F."/>
            <person name="Silar P."/>
            <person name="Natvig D."/>
            <person name="Lalanne C."/>
            <person name="Gautier V."/>
            <person name="Ament-Velasquez S.L."/>
            <person name="Kruys A."/>
            <person name="Hutchinson M.I."/>
            <person name="Powell A.J."/>
            <person name="Barry K."/>
            <person name="Miller A.N."/>
            <person name="Grigoriev I.V."/>
            <person name="Debuchy R."/>
            <person name="Gladieux P."/>
            <person name="Thoren M.H."/>
            <person name="Johannesson H."/>
        </authorList>
    </citation>
    <scope>NUCLEOTIDE SEQUENCE</scope>
    <source>
        <strain evidence="2">CBS 314.62</strain>
    </source>
</reference>
<gene>
    <name evidence="2" type="ORF">B0T22DRAFT_86773</name>
</gene>